<evidence type="ECO:0000313" key="1">
    <source>
        <dbReference type="EMBL" id="OAQ59526.1"/>
    </source>
</evidence>
<dbReference type="InterPro" id="IPR046366">
    <property type="entry name" value="MPAB"/>
</dbReference>
<evidence type="ECO:0000313" key="2">
    <source>
        <dbReference type="Proteomes" id="UP000078397"/>
    </source>
</evidence>
<dbReference type="PANTHER" id="PTHR36124">
    <property type="match status" value="1"/>
</dbReference>
<dbReference type="AlphaFoldDB" id="A0A179F248"/>
<dbReference type="EMBL" id="LSBJ02000002">
    <property type="protein sequence ID" value="OAQ59526.1"/>
    <property type="molecule type" value="Genomic_DNA"/>
</dbReference>
<dbReference type="STRING" id="1380566.A0A179F248"/>
<organism evidence="1 2">
    <name type="scientific">Pochonia chlamydosporia 170</name>
    <dbReference type="NCBI Taxonomy" id="1380566"/>
    <lineage>
        <taxon>Eukaryota</taxon>
        <taxon>Fungi</taxon>
        <taxon>Dikarya</taxon>
        <taxon>Ascomycota</taxon>
        <taxon>Pezizomycotina</taxon>
        <taxon>Sordariomycetes</taxon>
        <taxon>Hypocreomycetidae</taxon>
        <taxon>Hypocreales</taxon>
        <taxon>Clavicipitaceae</taxon>
        <taxon>Pochonia</taxon>
    </lineage>
</organism>
<dbReference type="OrthoDB" id="545169at2759"/>
<dbReference type="GO" id="GO:0016491">
    <property type="term" value="F:oxidoreductase activity"/>
    <property type="evidence" value="ECO:0007669"/>
    <property type="project" value="InterPro"/>
</dbReference>
<dbReference type="GeneID" id="28847215"/>
<reference evidence="1 2" key="1">
    <citation type="journal article" date="2016" name="PLoS Pathog.">
        <title>Biosynthesis of antibiotic leucinostatins in bio-control fungus Purpureocillium lilacinum and their inhibition on phytophthora revealed by genome mining.</title>
        <authorList>
            <person name="Wang G."/>
            <person name="Liu Z."/>
            <person name="Lin R."/>
            <person name="Li E."/>
            <person name="Mao Z."/>
            <person name="Ling J."/>
            <person name="Yang Y."/>
            <person name="Yin W.B."/>
            <person name="Xie B."/>
        </authorList>
    </citation>
    <scope>NUCLEOTIDE SEQUENCE [LARGE SCALE GENOMIC DNA]</scope>
    <source>
        <strain evidence="1">170</strain>
    </source>
</reference>
<proteinExistence type="predicted"/>
<dbReference type="RefSeq" id="XP_018137519.1">
    <property type="nucleotide sequence ID" value="XM_018283221.1"/>
</dbReference>
<dbReference type="KEGG" id="pchm:VFPPC_03760"/>
<comment type="caution">
    <text evidence="1">The sequence shown here is derived from an EMBL/GenBank/DDBJ whole genome shotgun (WGS) entry which is preliminary data.</text>
</comment>
<gene>
    <name evidence="1" type="ORF">VFPPC_03760</name>
</gene>
<dbReference type="PANTHER" id="PTHR36124:SF1">
    <property type="entry name" value="ER-BOUND OXYGENASE MPAB_MPAB'_RUBBER OXYGENASE CATALYTIC DOMAIN-CONTAINING PROTEIN"/>
    <property type="match status" value="1"/>
</dbReference>
<protein>
    <submittedName>
        <fullName evidence="1">Myosin-cross-reactive antigen family protein</fullName>
    </submittedName>
</protein>
<keyword evidence="2" id="KW-1185">Reference proteome</keyword>
<dbReference type="Proteomes" id="UP000078397">
    <property type="component" value="Unassembled WGS sequence"/>
</dbReference>
<sequence>MTTVEAQSIVKELSEWEFPLLFRMSLQFALFKTYGIPTISSLLVATRMFSNPENASKRYEDTSVLIGEFMAHAPNEERTRQAIGRMNSLHSPYIKAGKISNEDLLYTLSVFVTEPINWINTYEWRQLTDMEICAQGAFWKSIGDAMNIKYSGHLKRHTWKDGIEFYEDIADWAMQYELEHMVPAATNKQTATELFALLLFYVPRFLVPFSHQIIGVLMGERLRRSMMLVPLCSLPKSSQLLQ</sequence>
<name>A0A179F248_METCM</name>
<accession>A0A179F248</accession>